<dbReference type="EMBL" id="JACIJK010000007">
    <property type="protein sequence ID" value="MBB5715785.1"/>
    <property type="molecule type" value="Genomic_DNA"/>
</dbReference>
<dbReference type="InterPro" id="IPR050300">
    <property type="entry name" value="GDXG_lipolytic_enzyme"/>
</dbReference>
<evidence type="ECO:0000256" key="1">
    <source>
        <dbReference type="ARBA" id="ARBA00022801"/>
    </source>
</evidence>
<dbReference type="GO" id="GO:0008236">
    <property type="term" value="F:serine-type peptidase activity"/>
    <property type="evidence" value="ECO:0007669"/>
    <property type="project" value="InterPro"/>
</dbReference>
<dbReference type="AlphaFoldDB" id="A0A7W9BEI9"/>
<dbReference type="Gene3D" id="3.40.50.1820">
    <property type="entry name" value="alpha/beta hydrolase"/>
    <property type="match status" value="1"/>
</dbReference>
<dbReference type="PANTHER" id="PTHR48081:SF6">
    <property type="entry name" value="PEPTIDASE S9 PROLYL OLIGOPEPTIDASE CATALYTIC DOMAIN-CONTAINING PROTEIN"/>
    <property type="match status" value="1"/>
</dbReference>
<keyword evidence="1" id="KW-0378">Hydrolase</keyword>
<dbReference type="GO" id="GO:0006508">
    <property type="term" value="P:proteolysis"/>
    <property type="evidence" value="ECO:0007669"/>
    <property type="project" value="InterPro"/>
</dbReference>
<dbReference type="RefSeq" id="WP_221234747.1">
    <property type="nucleotide sequence ID" value="NZ_JACIJK010000007.1"/>
</dbReference>
<sequence length="350" mass="37236">MPRTSLCTPIGRIVRSMMLIGAIAAGTGDATAGAKRQQVAPDGIPSPDPDHLIDIGRWNPAGGRQQIPLWPAGLAMAKPETDKPETTVKGTRLVGGRSWSAVMNVSTPTMTVYPPRGRNGGAAMLVLPGGGYEVVAIDLEGTEICDWVTAQGMTCILLKYRVPQSWHAGPNGAERAPPVQLALQDAQRAMSLIRYRAATLKIDPRRVGVIGFSAGGHLVQAVSNADRRSYKPVDAADSQPSRPDLAIALYPGHIRDSSGGKASDNTRLAPWITVSPKAPPTFILHSVNDPTDSVYQSFAYGLALKKAGVPFEMHLYAYGGHAFGLRPSKVAMTAEWPGLVVQWLHSLGIG</sequence>
<dbReference type="Proteomes" id="UP000546200">
    <property type="component" value="Unassembled WGS sequence"/>
</dbReference>
<keyword evidence="4" id="KW-1185">Reference proteome</keyword>
<dbReference type="InterPro" id="IPR001375">
    <property type="entry name" value="Peptidase_S9_cat"/>
</dbReference>
<evidence type="ECO:0000313" key="4">
    <source>
        <dbReference type="Proteomes" id="UP000546200"/>
    </source>
</evidence>
<protein>
    <submittedName>
        <fullName evidence="3">Acetyl esterase/lipase</fullName>
    </submittedName>
</protein>
<feature type="domain" description="Peptidase S9 prolyl oligopeptidase catalytic" evidence="2">
    <location>
        <begin position="190"/>
        <end position="327"/>
    </location>
</feature>
<name>A0A7W9BEI9_9SPHN</name>
<evidence type="ECO:0000313" key="3">
    <source>
        <dbReference type="EMBL" id="MBB5715785.1"/>
    </source>
</evidence>
<reference evidence="3 4" key="1">
    <citation type="submission" date="2020-08" db="EMBL/GenBank/DDBJ databases">
        <title>Genomic Encyclopedia of Type Strains, Phase IV (KMG-IV): sequencing the most valuable type-strain genomes for metagenomic binning, comparative biology and taxonomic classification.</title>
        <authorList>
            <person name="Goeker M."/>
        </authorList>
    </citation>
    <scope>NUCLEOTIDE SEQUENCE [LARGE SCALE GENOMIC DNA]</scope>
    <source>
        <strain evidence="3 4">DSM 100044</strain>
    </source>
</reference>
<dbReference type="PANTHER" id="PTHR48081">
    <property type="entry name" value="AB HYDROLASE SUPERFAMILY PROTEIN C4A8.06C"/>
    <property type="match status" value="1"/>
</dbReference>
<proteinExistence type="predicted"/>
<dbReference type="InterPro" id="IPR029058">
    <property type="entry name" value="AB_hydrolase_fold"/>
</dbReference>
<evidence type="ECO:0000259" key="2">
    <source>
        <dbReference type="Pfam" id="PF00326"/>
    </source>
</evidence>
<dbReference type="Pfam" id="PF00326">
    <property type="entry name" value="Peptidase_S9"/>
    <property type="match status" value="1"/>
</dbReference>
<comment type="caution">
    <text evidence="3">The sequence shown here is derived from an EMBL/GenBank/DDBJ whole genome shotgun (WGS) entry which is preliminary data.</text>
</comment>
<gene>
    <name evidence="3" type="ORF">FHS94_002640</name>
</gene>
<organism evidence="3 4">
    <name type="scientific">Sphingomonas aerophila</name>
    <dbReference type="NCBI Taxonomy" id="1344948"/>
    <lineage>
        <taxon>Bacteria</taxon>
        <taxon>Pseudomonadati</taxon>
        <taxon>Pseudomonadota</taxon>
        <taxon>Alphaproteobacteria</taxon>
        <taxon>Sphingomonadales</taxon>
        <taxon>Sphingomonadaceae</taxon>
        <taxon>Sphingomonas</taxon>
    </lineage>
</organism>
<accession>A0A7W9BEI9</accession>
<dbReference type="SUPFAM" id="SSF53474">
    <property type="entry name" value="alpha/beta-Hydrolases"/>
    <property type="match status" value="1"/>
</dbReference>